<evidence type="ECO:0000256" key="4">
    <source>
        <dbReference type="ARBA" id="ARBA00022833"/>
    </source>
</evidence>
<keyword evidence="9" id="KW-1185">Reference proteome</keyword>
<dbReference type="Pfam" id="PF21176">
    <property type="entry name" value="RecR_HhH"/>
    <property type="match status" value="1"/>
</dbReference>
<gene>
    <name evidence="8" type="ORF">ALQ29_05229</name>
</gene>
<dbReference type="InterPro" id="IPR034137">
    <property type="entry name" value="TOPRIM_RecR"/>
</dbReference>
<evidence type="ECO:0000313" key="8">
    <source>
        <dbReference type="EMBL" id="RMP01983.1"/>
    </source>
</evidence>
<dbReference type="GO" id="GO:0008270">
    <property type="term" value="F:zinc ion binding"/>
    <property type="evidence" value="ECO:0007669"/>
    <property type="project" value="UniProtKB-KW"/>
</dbReference>
<dbReference type="PANTHER" id="PTHR30446">
    <property type="entry name" value="RECOMBINATION PROTEIN RECR"/>
    <property type="match status" value="1"/>
</dbReference>
<name>A0A3M4A519_PSEMA</name>
<dbReference type="PROSITE" id="PS01300">
    <property type="entry name" value="RECR"/>
    <property type="match status" value="1"/>
</dbReference>
<dbReference type="PROSITE" id="PS50880">
    <property type="entry name" value="TOPRIM"/>
    <property type="match status" value="1"/>
</dbReference>
<keyword evidence="6" id="KW-0234">DNA repair</keyword>
<dbReference type="HAMAP" id="MF_00017">
    <property type="entry name" value="RecR"/>
    <property type="match status" value="1"/>
</dbReference>
<keyword evidence="3" id="KW-0863">Zinc-finger</keyword>
<dbReference type="PANTHER" id="PTHR30446:SF0">
    <property type="entry name" value="RECOMBINATION PROTEIN RECR"/>
    <property type="match status" value="1"/>
</dbReference>
<accession>A0A3M4A519</accession>
<keyword evidence="5" id="KW-0233">DNA recombination</keyword>
<dbReference type="AlphaFoldDB" id="A0A3M4A519"/>
<dbReference type="Gene3D" id="1.10.8.420">
    <property type="entry name" value="RecR Domain 1"/>
    <property type="match status" value="1"/>
</dbReference>
<dbReference type="Pfam" id="PF13662">
    <property type="entry name" value="Toprim_4"/>
    <property type="match status" value="1"/>
</dbReference>
<evidence type="ECO:0000256" key="6">
    <source>
        <dbReference type="ARBA" id="ARBA00023204"/>
    </source>
</evidence>
<evidence type="ECO:0000256" key="1">
    <source>
        <dbReference type="ARBA" id="ARBA00022723"/>
    </source>
</evidence>
<dbReference type="GO" id="GO:0006310">
    <property type="term" value="P:DNA recombination"/>
    <property type="evidence" value="ECO:0007669"/>
    <property type="project" value="UniProtKB-KW"/>
</dbReference>
<comment type="caution">
    <text evidence="8">The sequence shown here is derived from an EMBL/GenBank/DDBJ whole genome shotgun (WGS) entry which is preliminary data.</text>
</comment>
<organism evidence="8 9">
    <name type="scientific">Pseudomonas marginalis pv. marginalis</name>
    <dbReference type="NCBI Taxonomy" id="97473"/>
    <lineage>
        <taxon>Bacteria</taxon>
        <taxon>Pseudomonadati</taxon>
        <taxon>Pseudomonadota</taxon>
        <taxon>Gammaproteobacteria</taxon>
        <taxon>Pseudomonadales</taxon>
        <taxon>Pseudomonadaceae</taxon>
        <taxon>Pseudomonas</taxon>
    </lineage>
</organism>
<evidence type="ECO:0000313" key="9">
    <source>
        <dbReference type="Proteomes" id="UP000276587"/>
    </source>
</evidence>
<dbReference type="Pfam" id="PF02132">
    <property type="entry name" value="RecR_ZnF"/>
    <property type="match status" value="1"/>
</dbReference>
<keyword evidence="2" id="KW-0227">DNA damage</keyword>
<dbReference type="InterPro" id="IPR015967">
    <property type="entry name" value="Rcmb_RecR_Znf"/>
</dbReference>
<reference evidence="8 9" key="1">
    <citation type="submission" date="2018-08" db="EMBL/GenBank/DDBJ databases">
        <title>Recombination of ecologically and evolutionarily significant loci maintains genetic cohesion in the Pseudomonas syringae species complex.</title>
        <authorList>
            <person name="Dillon M."/>
            <person name="Thakur S."/>
            <person name="Almeida R.N.D."/>
            <person name="Weir B.S."/>
            <person name="Guttman D.S."/>
        </authorList>
    </citation>
    <scope>NUCLEOTIDE SEQUENCE [LARGE SCALE GENOMIC DNA]</scope>
    <source>
        <strain evidence="8 9">ICMP 3555</strain>
    </source>
</reference>
<keyword evidence="1" id="KW-0479">Metal-binding</keyword>
<dbReference type="EMBL" id="RBQF01000354">
    <property type="protein sequence ID" value="RMP01983.1"/>
    <property type="molecule type" value="Genomic_DNA"/>
</dbReference>
<dbReference type="CDD" id="cd01025">
    <property type="entry name" value="TOPRIM_recR"/>
    <property type="match status" value="1"/>
</dbReference>
<evidence type="ECO:0000256" key="5">
    <source>
        <dbReference type="ARBA" id="ARBA00023172"/>
    </source>
</evidence>
<protein>
    <recommendedName>
        <fullName evidence="7">Toprim domain-containing protein</fullName>
    </recommendedName>
</protein>
<keyword evidence="4" id="KW-0862">Zinc</keyword>
<dbReference type="SUPFAM" id="SSF111304">
    <property type="entry name" value="Recombination protein RecR"/>
    <property type="match status" value="1"/>
</dbReference>
<feature type="domain" description="Toprim" evidence="7">
    <location>
        <begin position="82"/>
        <end position="177"/>
    </location>
</feature>
<sequence>MPMSFSPLIRQLIDALRTLPGVGQKTAQRMALQLLERDRSGGTRLAQALSQAMTGVGHCRQCRTLTEEELCPQCADPRRDDTLLCVVEGPMDVYAVEQTGYRGRYFVLKGHLSPLDGLGPEAIGIPQLVARIEEQGTFTEVILATNPTVEGEATAHYIAQLLTNKGLITSRIAHGVPLGGELE</sequence>
<dbReference type="Gene3D" id="3.40.1360.10">
    <property type="match status" value="1"/>
</dbReference>
<dbReference type="InterPro" id="IPR000093">
    <property type="entry name" value="DNA_Rcmb_RecR"/>
</dbReference>
<dbReference type="InterPro" id="IPR006171">
    <property type="entry name" value="TOPRIM_dom"/>
</dbReference>
<dbReference type="SMART" id="SM00493">
    <property type="entry name" value="TOPRIM"/>
    <property type="match status" value="1"/>
</dbReference>
<dbReference type="NCBIfam" id="TIGR00615">
    <property type="entry name" value="recR"/>
    <property type="match status" value="1"/>
</dbReference>
<evidence type="ECO:0000256" key="3">
    <source>
        <dbReference type="ARBA" id="ARBA00022771"/>
    </source>
</evidence>
<dbReference type="Proteomes" id="UP000276587">
    <property type="component" value="Unassembled WGS sequence"/>
</dbReference>
<evidence type="ECO:0000259" key="7">
    <source>
        <dbReference type="PROSITE" id="PS50880"/>
    </source>
</evidence>
<evidence type="ECO:0000256" key="2">
    <source>
        <dbReference type="ARBA" id="ARBA00022763"/>
    </source>
</evidence>
<proteinExistence type="inferred from homology"/>
<dbReference type="InterPro" id="IPR023627">
    <property type="entry name" value="Rcmb_RecR"/>
</dbReference>
<dbReference type="GO" id="GO:0003677">
    <property type="term" value="F:DNA binding"/>
    <property type="evidence" value="ECO:0007669"/>
    <property type="project" value="InterPro"/>
</dbReference>
<dbReference type="GO" id="GO:0006281">
    <property type="term" value="P:DNA repair"/>
    <property type="evidence" value="ECO:0007669"/>
    <property type="project" value="UniProtKB-KW"/>
</dbReference>
<feature type="non-terminal residue" evidence="8">
    <location>
        <position position="183"/>
    </location>
</feature>